<comment type="subcellular location">
    <subcellularLocation>
        <location evidence="1">Cell membrane</location>
        <topology evidence="1">Multi-pass membrane protein</topology>
    </subcellularLocation>
</comment>
<dbReference type="EMBL" id="NTFI01000001">
    <property type="protein sequence ID" value="PHQ26426.1"/>
    <property type="molecule type" value="Genomic_DNA"/>
</dbReference>
<dbReference type="InterPro" id="IPR001123">
    <property type="entry name" value="LeuE-type"/>
</dbReference>
<accession>A0A2G1VI19</accession>
<dbReference type="GO" id="GO:0005886">
    <property type="term" value="C:plasma membrane"/>
    <property type="evidence" value="ECO:0007669"/>
    <property type="project" value="UniProtKB-SubCell"/>
</dbReference>
<feature type="transmembrane region" description="Helical" evidence="6">
    <location>
        <begin position="69"/>
        <end position="87"/>
    </location>
</feature>
<evidence type="ECO:0000256" key="3">
    <source>
        <dbReference type="ARBA" id="ARBA00022692"/>
    </source>
</evidence>
<organism evidence="7 8">
    <name type="scientific">Marinobacter guineae</name>
    <dbReference type="NCBI Taxonomy" id="432303"/>
    <lineage>
        <taxon>Bacteria</taxon>
        <taxon>Pseudomonadati</taxon>
        <taxon>Pseudomonadota</taxon>
        <taxon>Gammaproteobacteria</taxon>
        <taxon>Pseudomonadales</taxon>
        <taxon>Marinobacteraceae</taxon>
        <taxon>Marinobacter</taxon>
    </lineage>
</organism>
<keyword evidence="4 6" id="KW-1133">Transmembrane helix</keyword>
<keyword evidence="2" id="KW-1003">Cell membrane</keyword>
<evidence type="ECO:0000313" key="8">
    <source>
        <dbReference type="Proteomes" id="UP000229044"/>
    </source>
</evidence>
<proteinExistence type="predicted"/>
<dbReference type="Proteomes" id="UP000229044">
    <property type="component" value="Unassembled WGS sequence"/>
</dbReference>
<dbReference type="Pfam" id="PF01810">
    <property type="entry name" value="LysE"/>
    <property type="match status" value="1"/>
</dbReference>
<comment type="caution">
    <text evidence="7">The sequence shown here is derived from an EMBL/GenBank/DDBJ whole genome shotgun (WGS) entry which is preliminary data.</text>
</comment>
<dbReference type="AlphaFoldDB" id="A0A2G1VI19"/>
<dbReference type="PANTHER" id="PTHR30086:SF20">
    <property type="entry name" value="ARGININE EXPORTER PROTEIN ARGO-RELATED"/>
    <property type="match status" value="1"/>
</dbReference>
<evidence type="ECO:0000256" key="2">
    <source>
        <dbReference type="ARBA" id="ARBA00022475"/>
    </source>
</evidence>
<feature type="transmembrane region" description="Helical" evidence="6">
    <location>
        <begin position="146"/>
        <end position="167"/>
    </location>
</feature>
<keyword evidence="3 6" id="KW-0812">Transmembrane</keyword>
<keyword evidence="5 6" id="KW-0472">Membrane</keyword>
<feature type="transmembrane region" description="Helical" evidence="6">
    <location>
        <begin position="179"/>
        <end position="197"/>
    </location>
</feature>
<dbReference type="GO" id="GO:0015171">
    <property type="term" value="F:amino acid transmembrane transporter activity"/>
    <property type="evidence" value="ECO:0007669"/>
    <property type="project" value="TreeGrafter"/>
</dbReference>
<dbReference type="PANTHER" id="PTHR30086">
    <property type="entry name" value="ARGININE EXPORTER PROTEIN ARGO"/>
    <property type="match status" value="1"/>
</dbReference>
<dbReference type="OrthoDB" id="9812084at2"/>
<evidence type="ECO:0000256" key="4">
    <source>
        <dbReference type="ARBA" id="ARBA00022989"/>
    </source>
</evidence>
<evidence type="ECO:0000256" key="6">
    <source>
        <dbReference type="SAM" id="Phobius"/>
    </source>
</evidence>
<gene>
    <name evidence="7" type="ORF">CLH62_02185</name>
</gene>
<protein>
    <submittedName>
        <fullName evidence="7">Amino acid efflux protein</fullName>
    </submittedName>
</protein>
<keyword evidence="8" id="KW-1185">Reference proteome</keyword>
<reference evidence="7 8" key="1">
    <citation type="submission" date="2017-09" db="EMBL/GenBank/DDBJ databases">
        <title>The draft genome sequences of Marinobacter guineae M3B.</title>
        <authorList>
            <person name="Cao J."/>
        </authorList>
    </citation>
    <scope>NUCLEOTIDE SEQUENCE [LARGE SCALE GENOMIC DNA]</scope>
    <source>
        <strain evidence="7 8">M3B</strain>
    </source>
</reference>
<evidence type="ECO:0000256" key="1">
    <source>
        <dbReference type="ARBA" id="ARBA00004651"/>
    </source>
</evidence>
<feature type="transmembrane region" description="Helical" evidence="6">
    <location>
        <begin position="37"/>
        <end position="57"/>
    </location>
</feature>
<evidence type="ECO:0000313" key="7">
    <source>
        <dbReference type="EMBL" id="PHQ26426.1"/>
    </source>
</evidence>
<evidence type="ECO:0000256" key="5">
    <source>
        <dbReference type="ARBA" id="ARBA00023136"/>
    </source>
</evidence>
<dbReference type="RefSeq" id="WP_099616509.1">
    <property type="nucleotide sequence ID" value="NZ_KZ319339.1"/>
</dbReference>
<sequence length="199" mass="20595">MADNLLFLWLAALPLMGSPGPATLSLAGLGSAFGFRVGLPYMFGIIVGTMVVLLMIATGVTTLVLAQPILLAILSGIAGVYILYLAVKIATAPVGQVAATSENAPAFLPGFSLAIANPKAFAAIGAVYSSHSIAPDNLIVDTTCKLLALTVVILVFSVIWLAFGATFSKFLRNPMIGRATNIVFAVMLVLSVGSLWLGK</sequence>
<name>A0A2G1VI19_9GAMM</name>